<dbReference type="EMBL" id="CADCVF010000030">
    <property type="protein sequence ID" value="CAA9454240.1"/>
    <property type="molecule type" value="Genomic_DNA"/>
</dbReference>
<gene>
    <name evidence="1" type="ORF">AVDCRST_MAG58-1269</name>
</gene>
<protein>
    <submittedName>
        <fullName evidence="1">Uncharacterized protein</fullName>
    </submittedName>
</protein>
<name>A0A6J4R1C1_9ACTN</name>
<proteinExistence type="predicted"/>
<dbReference type="AlphaFoldDB" id="A0A6J4R1C1"/>
<accession>A0A6J4R1C1</accession>
<evidence type="ECO:0000313" key="1">
    <source>
        <dbReference type="EMBL" id="CAA9454240.1"/>
    </source>
</evidence>
<organism evidence="1">
    <name type="scientific">uncultured Rubrobacteraceae bacterium</name>
    <dbReference type="NCBI Taxonomy" id="349277"/>
    <lineage>
        <taxon>Bacteria</taxon>
        <taxon>Bacillati</taxon>
        <taxon>Actinomycetota</taxon>
        <taxon>Rubrobacteria</taxon>
        <taxon>Rubrobacterales</taxon>
        <taxon>Rubrobacteraceae</taxon>
        <taxon>environmental samples</taxon>
    </lineage>
</organism>
<reference evidence="1" key="1">
    <citation type="submission" date="2020-02" db="EMBL/GenBank/DDBJ databases">
        <authorList>
            <person name="Meier V. D."/>
        </authorList>
    </citation>
    <scope>NUCLEOTIDE SEQUENCE</scope>
    <source>
        <strain evidence="1">AVDCRST_MAG58</strain>
    </source>
</reference>
<sequence>MTREEAWMTLIMLETDGRRWSLLNQDINHRISRPPGEFANS</sequence>